<accession>A0A0R2ILK1</accession>
<feature type="binding site" evidence="4">
    <location>
        <position position="60"/>
    </location>
    <ligand>
        <name>FAD</name>
        <dbReference type="ChEBI" id="CHEBI:57692"/>
    </ligand>
</feature>
<feature type="disulfide bond" description="Redox-active" evidence="5">
    <location>
        <begin position="51"/>
        <end position="56"/>
    </location>
</feature>
<dbReference type="PATRIC" id="fig|319652.3.peg.1701"/>
<evidence type="ECO:0000256" key="5">
    <source>
        <dbReference type="PIRSR" id="PIRSR000350-4"/>
    </source>
</evidence>
<dbReference type="EMBL" id="JQBR01000007">
    <property type="protein sequence ID" value="KRN65841.1"/>
    <property type="molecule type" value="Genomic_DNA"/>
</dbReference>
<feature type="domain" description="FAD/NAD(P)-binding" evidence="7">
    <location>
        <begin position="14"/>
        <end position="322"/>
    </location>
</feature>
<dbReference type="PANTHER" id="PTHR43014:SF5">
    <property type="entry name" value="GLUTATHIONE REDUCTASE (NADPH)"/>
    <property type="match status" value="1"/>
</dbReference>
<comment type="similarity">
    <text evidence="1">Belongs to the class-I pyridine nucleotide-disulfide oxidoreductase family.</text>
</comment>
<feature type="binding site" evidence="4">
    <location>
        <begin position="181"/>
        <end position="188"/>
    </location>
    <ligand>
        <name>NAD(+)</name>
        <dbReference type="ChEBI" id="CHEBI:57540"/>
    </ligand>
</feature>
<keyword evidence="9" id="KW-1185">Reference proteome</keyword>
<dbReference type="Gene3D" id="3.30.390.30">
    <property type="match status" value="1"/>
</dbReference>
<evidence type="ECO:0000259" key="6">
    <source>
        <dbReference type="Pfam" id="PF02852"/>
    </source>
</evidence>
<feature type="binding site" evidence="4">
    <location>
        <position position="268"/>
    </location>
    <ligand>
        <name>NAD(+)</name>
        <dbReference type="ChEBI" id="CHEBI:57540"/>
    </ligand>
</feature>
<evidence type="ECO:0000256" key="2">
    <source>
        <dbReference type="ARBA" id="ARBA00022630"/>
    </source>
</evidence>
<organism evidence="8 9">
    <name type="scientific">Pediococcus cellicola</name>
    <dbReference type="NCBI Taxonomy" id="319652"/>
    <lineage>
        <taxon>Bacteria</taxon>
        <taxon>Bacillati</taxon>
        <taxon>Bacillota</taxon>
        <taxon>Bacilli</taxon>
        <taxon>Lactobacillales</taxon>
        <taxon>Lactobacillaceae</taxon>
        <taxon>Pediococcus</taxon>
    </lineage>
</organism>
<evidence type="ECO:0000259" key="7">
    <source>
        <dbReference type="Pfam" id="PF07992"/>
    </source>
</evidence>
<dbReference type="PRINTS" id="PR00411">
    <property type="entry name" value="PNDRDTASEI"/>
</dbReference>
<dbReference type="SUPFAM" id="SSF51905">
    <property type="entry name" value="FAD/NAD(P)-binding domain"/>
    <property type="match status" value="1"/>
</dbReference>
<protein>
    <recommendedName>
        <fullName evidence="10">Glutathione reductase</fullName>
    </recommendedName>
</protein>
<sequence>MSYLNNGGILMNKFDVVILGAGPGGGALAYALKAQDLKVAVVEENLWGGTCPNRGCDPKKVLLAAVDARRHSQYLEGNGLKKAPEIDWPALIKFEKTFTDPVSEGTKTGLKNAGITVIDGSVKFVDKHTIFANDQKVTADKFVIATGARPGLLEVDGKHHFKTSTDFLQMTQMPKTVTFVGGGYIAFEFAAIASAAGAQVHIVHHNDRPLKAFPQADVQRLVHQLKEVGVQFHFGVDISRIEKNETGYELISAQGFSLQTDQVFCTAGRIPNDDTLALEKAGVKYSKKGIEVDDHLRTTAENIYALGDVVDKTQPKLTPVSGFEAHYLAELFGGHDKSIRYPAIPTVIYGDPRLAMVGVNADEAQKQTSIYKVSDMDITGWFTYRRLNEPLAHATVITSKKTGAVVGASLMSSEADDLINYFAMAINRQLTPESLKETIFAYPTAASDLTYFM</sequence>
<gene>
    <name evidence="8" type="ORF">IV80_GL001680</name>
</gene>
<keyword evidence="2" id="KW-0285">Flavoprotein</keyword>
<dbReference type="STRING" id="319652.IV80_GL001680"/>
<dbReference type="Proteomes" id="UP000051568">
    <property type="component" value="Unassembled WGS sequence"/>
</dbReference>
<dbReference type="InterPro" id="IPR001100">
    <property type="entry name" value="Pyr_nuc-diS_OxRdtase"/>
</dbReference>
<comment type="cofactor">
    <cofactor evidence="4">
        <name>FAD</name>
        <dbReference type="ChEBI" id="CHEBI:57692"/>
    </cofactor>
    <text evidence="4">Binds 1 FAD per subunit.</text>
</comment>
<dbReference type="PIRSF" id="PIRSF000350">
    <property type="entry name" value="Mercury_reductase_MerA"/>
    <property type="match status" value="1"/>
</dbReference>
<keyword evidence="3 4" id="KW-0274">FAD</keyword>
<dbReference type="InterPro" id="IPR036188">
    <property type="entry name" value="FAD/NAD-bd_sf"/>
</dbReference>
<dbReference type="GO" id="GO:0000166">
    <property type="term" value="F:nucleotide binding"/>
    <property type="evidence" value="ECO:0007669"/>
    <property type="project" value="UniProtKB-KW"/>
</dbReference>
<evidence type="ECO:0008006" key="10">
    <source>
        <dbReference type="Google" id="ProtNLM"/>
    </source>
</evidence>
<dbReference type="PRINTS" id="PR00368">
    <property type="entry name" value="FADPNR"/>
</dbReference>
<dbReference type="AlphaFoldDB" id="A0A0R2ILK1"/>
<comment type="caution">
    <text evidence="8">The sequence shown here is derived from an EMBL/GenBank/DDBJ whole genome shotgun (WGS) entry which is preliminary data.</text>
</comment>
<reference evidence="8 9" key="1">
    <citation type="journal article" date="2015" name="Genome Announc.">
        <title>Expanding the biotechnology potential of lactobacilli through comparative genomics of 213 strains and associated genera.</title>
        <authorList>
            <person name="Sun Z."/>
            <person name="Harris H.M."/>
            <person name="McCann A."/>
            <person name="Guo C."/>
            <person name="Argimon S."/>
            <person name="Zhang W."/>
            <person name="Yang X."/>
            <person name="Jeffery I.B."/>
            <person name="Cooney J.C."/>
            <person name="Kagawa T.F."/>
            <person name="Liu W."/>
            <person name="Song Y."/>
            <person name="Salvetti E."/>
            <person name="Wrobel A."/>
            <person name="Rasinkangas P."/>
            <person name="Parkhill J."/>
            <person name="Rea M.C."/>
            <person name="O'Sullivan O."/>
            <person name="Ritari J."/>
            <person name="Douillard F.P."/>
            <person name="Paul Ross R."/>
            <person name="Yang R."/>
            <person name="Briner A.E."/>
            <person name="Felis G.E."/>
            <person name="de Vos W.M."/>
            <person name="Barrangou R."/>
            <person name="Klaenhammer T.R."/>
            <person name="Caufield P.W."/>
            <person name="Cui Y."/>
            <person name="Zhang H."/>
            <person name="O'Toole P.W."/>
        </authorList>
    </citation>
    <scope>NUCLEOTIDE SEQUENCE [LARGE SCALE GENOMIC DNA]</scope>
    <source>
        <strain evidence="8 9">DSM 17757</strain>
    </source>
</reference>
<dbReference type="GO" id="GO:0016491">
    <property type="term" value="F:oxidoreductase activity"/>
    <property type="evidence" value="ECO:0007669"/>
    <property type="project" value="InterPro"/>
</dbReference>
<dbReference type="Pfam" id="PF02852">
    <property type="entry name" value="Pyr_redox_dim"/>
    <property type="match status" value="1"/>
</dbReference>
<feature type="binding site" evidence="4">
    <location>
        <position position="308"/>
    </location>
    <ligand>
        <name>FAD</name>
        <dbReference type="ChEBI" id="CHEBI:57692"/>
    </ligand>
</feature>
<dbReference type="Pfam" id="PF07992">
    <property type="entry name" value="Pyr_redox_2"/>
    <property type="match status" value="1"/>
</dbReference>
<evidence type="ECO:0000256" key="1">
    <source>
        <dbReference type="ARBA" id="ARBA00007532"/>
    </source>
</evidence>
<keyword evidence="4" id="KW-0547">Nucleotide-binding</keyword>
<dbReference type="InterPro" id="IPR004099">
    <property type="entry name" value="Pyr_nucl-diS_OxRdtase_dimer"/>
</dbReference>
<dbReference type="PANTHER" id="PTHR43014">
    <property type="entry name" value="MERCURIC REDUCTASE"/>
    <property type="match status" value="1"/>
</dbReference>
<proteinExistence type="inferred from homology"/>
<evidence type="ECO:0000256" key="4">
    <source>
        <dbReference type="PIRSR" id="PIRSR000350-3"/>
    </source>
</evidence>
<dbReference type="InterPro" id="IPR016156">
    <property type="entry name" value="FAD/NAD-linked_Rdtase_dimer_sf"/>
</dbReference>
<evidence type="ECO:0000313" key="8">
    <source>
        <dbReference type="EMBL" id="KRN65841.1"/>
    </source>
</evidence>
<dbReference type="Gene3D" id="3.50.50.60">
    <property type="entry name" value="FAD/NAD(P)-binding domain"/>
    <property type="match status" value="2"/>
</dbReference>
<keyword evidence="4" id="KW-0520">NAD</keyword>
<dbReference type="SUPFAM" id="SSF55424">
    <property type="entry name" value="FAD/NAD-linked reductases, dimerisation (C-terminal) domain"/>
    <property type="match status" value="1"/>
</dbReference>
<dbReference type="InterPro" id="IPR023753">
    <property type="entry name" value="FAD/NAD-binding_dom"/>
</dbReference>
<evidence type="ECO:0000313" key="9">
    <source>
        <dbReference type="Proteomes" id="UP000051568"/>
    </source>
</evidence>
<name>A0A0R2ILK1_9LACO</name>
<feature type="domain" description="Pyridine nucleotide-disulphide oxidoreductase dimerisation" evidence="6">
    <location>
        <begin position="344"/>
        <end position="447"/>
    </location>
</feature>
<evidence type="ECO:0000256" key="3">
    <source>
        <dbReference type="ARBA" id="ARBA00022827"/>
    </source>
</evidence>